<keyword evidence="3" id="KW-1185">Reference proteome</keyword>
<protein>
    <submittedName>
        <fullName evidence="2">DUF4873 domain-containing protein</fullName>
    </submittedName>
</protein>
<proteinExistence type="predicted"/>
<evidence type="ECO:0000313" key="2">
    <source>
        <dbReference type="EMBL" id="NKY89025.1"/>
    </source>
</evidence>
<accession>A0A7X6M2F0</accession>
<evidence type="ECO:0000313" key="3">
    <source>
        <dbReference type="Proteomes" id="UP000523447"/>
    </source>
</evidence>
<dbReference type="Pfam" id="PF16170">
    <property type="entry name" value="DUF4873"/>
    <property type="match status" value="1"/>
</dbReference>
<reference evidence="2 3" key="1">
    <citation type="submission" date="2020-04" db="EMBL/GenBank/DDBJ databases">
        <title>MicrobeNet Type strains.</title>
        <authorList>
            <person name="Nicholson A.C."/>
        </authorList>
    </citation>
    <scope>NUCLEOTIDE SEQUENCE [LARGE SCALE GENOMIC DNA]</scope>
    <source>
        <strain evidence="2 3">DSM 44445</strain>
    </source>
</reference>
<feature type="domain" description="DUF4873" evidence="1">
    <location>
        <begin position="6"/>
        <end position="95"/>
    </location>
</feature>
<sequence length="107" mass="11990">MRHPEADYHGPAVVVLAGHEYPVHVRLNGHHQPIDGVYRWYGRIDPDPALDAATGSRKHRVEIRTPEGKAAAALGDRDFWGRLRITGRSVPPYRIPTAEDVEPRAAR</sequence>
<gene>
    <name evidence="2" type="ORF">HGA07_25860</name>
</gene>
<name>A0A7X6M2F0_9NOCA</name>
<dbReference type="RefSeq" id="WP_040722481.1">
    <property type="nucleotide sequence ID" value="NZ_CAWPHS010000032.1"/>
</dbReference>
<dbReference type="InterPro" id="IPR032371">
    <property type="entry name" value="DUF4873"/>
</dbReference>
<comment type="caution">
    <text evidence="2">The sequence shown here is derived from an EMBL/GenBank/DDBJ whole genome shotgun (WGS) entry which is preliminary data.</text>
</comment>
<organism evidence="2 3">
    <name type="scientific">Nocardia veterana</name>
    <dbReference type="NCBI Taxonomy" id="132249"/>
    <lineage>
        <taxon>Bacteria</taxon>
        <taxon>Bacillati</taxon>
        <taxon>Actinomycetota</taxon>
        <taxon>Actinomycetes</taxon>
        <taxon>Mycobacteriales</taxon>
        <taxon>Nocardiaceae</taxon>
        <taxon>Nocardia</taxon>
    </lineage>
</organism>
<dbReference type="AlphaFoldDB" id="A0A7X6M2F0"/>
<dbReference type="Proteomes" id="UP000523447">
    <property type="component" value="Unassembled WGS sequence"/>
</dbReference>
<dbReference type="EMBL" id="JAAXPE010000038">
    <property type="protein sequence ID" value="NKY89025.1"/>
    <property type="molecule type" value="Genomic_DNA"/>
</dbReference>
<evidence type="ECO:0000259" key="1">
    <source>
        <dbReference type="Pfam" id="PF16170"/>
    </source>
</evidence>